<dbReference type="InterPro" id="IPR000253">
    <property type="entry name" value="FHA_dom"/>
</dbReference>
<dbReference type="PROSITE" id="PS50006">
    <property type="entry name" value="FHA_DOMAIN"/>
    <property type="match status" value="2"/>
</dbReference>
<dbReference type="AlphaFoldDB" id="A0A3L7DVV2"/>
<evidence type="ECO:0000313" key="3">
    <source>
        <dbReference type="Proteomes" id="UP000265509"/>
    </source>
</evidence>
<evidence type="ECO:0000313" key="2">
    <source>
        <dbReference type="EMBL" id="RLQ20669.1"/>
    </source>
</evidence>
<gene>
    <name evidence="2" type="ORF">DWB85_16190</name>
</gene>
<dbReference type="Pfam" id="PF00498">
    <property type="entry name" value="FHA"/>
    <property type="match status" value="2"/>
</dbReference>
<protein>
    <submittedName>
        <fullName evidence="2">FHA domain-containing protein</fullName>
    </submittedName>
</protein>
<organism evidence="2 3">
    <name type="scientific">Seongchinamella sediminis</name>
    <dbReference type="NCBI Taxonomy" id="2283635"/>
    <lineage>
        <taxon>Bacteria</taxon>
        <taxon>Pseudomonadati</taxon>
        <taxon>Pseudomonadota</taxon>
        <taxon>Gammaproteobacteria</taxon>
        <taxon>Cellvibrionales</taxon>
        <taxon>Halieaceae</taxon>
        <taxon>Seongchinamella</taxon>
    </lineage>
</organism>
<dbReference type="Proteomes" id="UP000265509">
    <property type="component" value="Unassembled WGS sequence"/>
</dbReference>
<dbReference type="Gene3D" id="2.60.200.20">
    <property type="match status" value="2"/>
</dbReference>
<dbReference type="OrthoDB" id="9815482at2"/>
<proteinExistence type="predicted"/>
<feature type="domain" description="FHA" evidence="1">
    <location>
        <begin position="197"/>
        <end position="246"/>
    </location>
</feature>
<reference evidence="2 3" key="1">
    <citation type="submission" date="2018-07" db="EMBL/GenBank/DDBJ databases">
        <title>Halioglobus sp. genome submission.</title>
        <authorList>
            <person name="Ye M.-Q."/>
            <person name="Du Z.-J."/>
        </authorList>
    </citation>
    <scope>NUCLEOTIDE SEQUENCE [LARGE SCALE GENOMIC DNA]</scope>
    <source>
        <strain evidence="2 3">U0301</strain>
    </source>
</reference>
<sequence length="276" mass="29862">MTGHFLLRNMSTNESIPLIADSITLGRKRDCEIVVDSTEASRRHARIRVAGDRLTIEDLESTNGTLVNRRRLRQPEQLRAGDIIAIGQQHFMVVAPDSDSHLTLLGGRLAPADANYVLDQDDPSATGMRMPFPMPPGWTAEDVALVGKPAAREPLDILAEEMTRQSIAGDHTDGVLMVVSDQGRNTLFPLKAGQSAWVIGRSAGSDVAIDEATISSRHALISRDTGQWFVADSNSTNGTRLNGKPVARAALEDGDELRLGKVRLLFMSIQHAAAPG</sequence>
<dbReference type="EMBL" id="QRAN01000021">
    <property type="protein sequence ID" value="RLQ20669.1"/>
    <property type="molecule type" value="Genomic_DNA"/>
</dbReference>
<dbReference type="SUPFAM" id="SSF49879">
    <property type="entry name" value="SMAD/FHA domain"/>
    <property type="match status" value="2"/>
</dbReference>
<evidence type="ECO:0000259" key="1">
    <source>
        <dbReference type="PROSITE" id="PS50006"/>
    </source>
</evidence>
<comment type="caution">
    <text evidence="2">The sequence shown here is derived from an EMBL/GenBank/DDBJ whole genome shotgun (WGS) entry which is preliminary data.</text>
</comment>
<dbReference type="InterPro" id="IPR050923">
    <property type="entry name" value="Cell_Proc_Reg/RNA_Proc"/>
</dbReference>
<dbReference type="RefSeq" id="WP_117956640.1">
    <property type="nucleotide sequence ID" value="NZ_QRAN01000021.1"/>
</dbReference>
<dbReference type="SMART" id="SM00240">
    <property type="entry name" value="FHA"/>
    <property type="match status" value="2"/>
</dbReference>
<name>A0A3L7DVV2_9GAMM</name>
<dbReference type="PANTHER" id="PTHR23308">
    <property type="entry name" value="NUCLEAR INHIBITOR OF PROTEIN PHOSPHATASE-1"/>
    <property type="match status" value="1"/>
</dbReference>
<feature type="domain" description="FHA" evidence="1">
    <location>
        <begin position="23"/>
        <end position="72"/>
    </location>
</feature>
<dbReference type="CDD" id="cd00060">
    <property type="entry name" value="FHA"/>
    <property type="match status" value="2"/>
</dbReference>
<dbReference type="InterPro" id="IPR008984">
    <property type="entry name" value="SMAD_FHA_dom_sf"/>
</dbReference>
<accession>A0A3L7DVV2</accession>
<keyword evidence="3" id="KW-1185">Reference proteome</keyword>